<dbReference type="FunFam" id="1.10.10.10:FF:000001">
    <property type="entry name" value="LysR family transcriptional regulator"/>
    <property type="match status" value="1"/>
</dbReference>
<dbReference type="GO" id="GO:0003677">
    <property type="term" value="F:DNA binding"/>
    <property type="evidence" value="ECO:0007669"/>
    <property type="project" value="UniProtKB-KW"/>
</dbReference>
<dbReference type="SUPFAM" id="SSF53850">
    <property type="entry name" value="Periplasmic binding protein-like II"/>
    <property type="match status" value="1"/>
</dbReference>
<dbReference type="SUPFAM" id="SSF46785">
    <property type="entry name" value="Winged helix' DNA-binding domain"/>
    <property type="match status" value="1"/>
</dbReference>
<evidence type="ECO:0000313" key="7">
    <source>
        <dbReference type="Proteomes" id="UP000003586"/>
    </source>
</evidence>
<name>W0F279_9BACT</name>
<dbReference type="OrthoDB" id="9803735at2"/>
<evidence type="ECO:0000259" key="5">
    <source>
        <dbReference type="PROSITE" id="PS50931"/>
    </source>
</evidence>
<evidence type="ECO:0000313" key="6">
    <source>
        <dbReference type="EMBL" id="AHF15594.1"/>
    </source>
</evidence>
<dbReference type="Pfam" id="PF00126">
    <property type="entry name" value="HTH_1"/>
    <property type="match status" value="1"/>
</dbReference>
<proteinExistence type="inferred from homology"/>
<dbReference type="PANTHER" id="PTHR30419:SF29">
    <property type="entry name" value="LYSR-FAMILY TRANSCRIPTIONAL REGULATOR"/>
    <property type="match status" value="1"/>
</dbReference>
<organism evidence="6 7">
    <name type="scientific">Niabella soli DSM 19437</name>
    <dbReference type="NCBI Taxonomy" id="929713"/>
    <lineage>
        <taxon>Bacteria</taxon>
        <taxon>Pseudomonadati</taxon>
        <taxon>Bacteroidota</taxon>
        <taxon>Chitinophagia</taxon>
        <taxon>Chitinophagales</taxon>
        <taxon>Chitinophagaceae</taxon>
        <taxon>Niabella</taxon>
    </lineage>
</organism>
<dbReference type="InterPro" id="IPR036390">
    <property type="entry name" value="WH_DNA-bd_sf"/>
</dbReference>
<dbReference type="GO" id="GO:0005829">
    <property type="term" value="C:cytosol"/>
    <property type="evidence" value="ECO:0007669"/>
    <property type="project" value="TreeGrafter"/>
</dbReference>
<dbReference type="InterPro" id="IPR005119">
    <property type="entry name" value="LysR_subst-bd"/>
</dbReference>
<dbReference type="STRING" id="929713.NIASO_11370"/>
<dbReference type="InterPro" id="IPR036388">
    <property type="entry name" value="WH-like_DNA-bd_sf"/>
</dbReference>
<dbReference type="CDD" id="cd08411">
    <property type="entry name" value="PBP2_OxyR"/>
    <property type="match status" value="1"/>
</dbReference>
<keyword evidence="7" id="KW-1185">Reference proteome</keyword>
<evidence type="ECO:0000256" key="4">
    <source>
        <dbReference type="ARBA" id="ARBA00023163"/>
    </source>
</evidence>
<sequence>MTIQQIEYINAVDVHRNFIKAAEACFITQPTLSMQIQKLEEELGVKIFDRSKLPVVPTPVGEGILEHARRLLYARNELNRYVEDQKGKLSGQLRIGIIPTLAPYLLPIFVPAFIKKYPEIKLIIHELITENIVRNLKEEKIDAGILVTPIEEPGIKEHTLFYEELMVFTSKRNKAYEKQYILPKDIDTSKLWLLEEGHCFRSQILSICELQKQSREHSGLEYEAGSIETLKRMVEISDGVTIVPELVTMQMPKSQLQLIRHFKRPVPVREISLVVHRDFLKEKLIKALQTEILEAVPDKLKKPPSQNIIPIQ</sequence>
<dbReference type="AlphaFoldDB" id="W0F279"/>
<evidence type="ECO:0000256" key="2">
    <source>
        <dbReference type="ARBA" id="ARBA00023015"/>
    </source>
</evidence>
<dbReference type="InterPro" id="IPR000847">
    <property type="entry name" value="LysR_HTH_N"/>
</dbReference>
<dbReference type="Gene3D" id="1.10.10.10">
    <property type="entry name" value="Winged helix-like DNA-binding domain superfamily/Winged helix DNA-binding domain"/>
    <property type="match status" value="1"/>
</dbReference>
<comment type="similarity">
    <text evidence="1">Belongs to the LysR transcriptional regulatory family.</text>
</comment>
<dbReference type="Gene3D" id="3.40.190.10">
    <property type="entry name" value="Periplasmic binding protein-like II"/>
    <property type="match status" value="2"/>
</dbReference>
<dbReference type="Pfam" id="PF03466">
    <property type="entry name" value="LysR_substrate"/>
    <property type="match status" value="1"/>
</dbReference>
<dbReference type="PANTHER" id="PTHR30419">
    <property type="entry name" value="HTH-TYPE TRANSCRIPTIONAL REGULATOR YBHD"/>
    <property type="match status" value="1"/>
</dbReference>
<dbReference type="KEGG" id="nso:NIASO_11370"/>
<keyword evidence="2" id="KW-0805">Transcription regulation</keyword>
<reference evidence="6 7" key="1">
    <citation type="submission" date="2013-12" db="EMBL/GenBank/DDBJ databases">
        <authorList>
            <consortium name="DOE Joint Genome Institute"/>
            <person name="Eisen J."/>
            <person name="Huntemann M."/>
            <person name="Han J."/>
            <person name="Chen A."/>
            <person name="Kyrpides N."/>
            <person name="Mavromatis K."/>
            <person name="Markowitz V."/>
            <person name="Palaniappan K."/>
            <person name="Ivanova N."/>
            <person name="Schaumberg A."/>
            <person name="Pati A."/>
            <person name="Liolios K."/>
            <person name="Nordberg H.P."/>
            <person name="Cantor M.N."/>
            <person name="Hua S.X."/>
            <person name="Woyke T."/>
        </authorList>
    </citation>
    <scope>NUCLEOTIDE SEQUENCE [LARGE SCALE GENOMIC DNA]</scope>
    <source>
        <strain evidence="7">DSM 19437</strain>
    </source>
</reference>
<dbReference type="PROSITE" id="PS50931">
    <property type="entry name" value="HTH_LYSR"/>
    <property type="match status" value="1"/>
</dbReference>
<dbReference type="HOGENOM" id="CLU_039613_6_2_10"/>
<accession>W0F279</accession>
<dbReference type="eggNOG" id="COG0583">
    <property type="taxonomic scope" value="Bacteria"/>
</dbReference>
<gene>
    <name evidence="6" type="ORF">NIASO_11370</name>
</gene>
<dbReference type="Proteomes" id="UP000003586">
    <property type="component" value="Chromosome"/>
</dbReference>
<dbReference type="InterPro" id="IPR050950">
    <property type="entry name" value="HTH-type_LysR_regulators"/>
</dbReference>
<keyword evidence="4" id="KW-0804">Transcription</keyword>
<feature type="domain" description="HTH lysR-type" evidence="5">
    <location>
        <begin position="1"/>
        <end position="58"/>
    </location>
</feature>
<protein>
    <submittedName>
        <fullName evidence="6">Transcriptional regulator</fullName>
    </submittedName>
</protein>
<keyword evidence="3" id="KW-0238">DNA-binding</keyword>
<dbReference type="GO" id="GO:0003700">
    <property type="term" value="F:DNA-binding transcription factor activity"/>
    <property type="evidence" value="ECO:0007669"/>
    <property type="project" value="InterPro"/>
</dbReference>
<evidence type="ECO:0000256" key="1">
    <source>
        <dbReference type="ARBA" id="ARBA00009437"/>
    </source>
</evidence>
<dbReference type="RefSeq" id="WP_008585621.1">
    <property type="nucleotide sequence ID" value="NZ_CP007035.1"/>
</dbReference>
<dbReference type="PRINTS" id="PR00039">
    <property type="entry name" value="HTHLYSR"/>
</dbReference>
<evidence type="ECO:0000256" key="3">
    <source>
        <dbReference type="ARBA" id="ARBA00023125"/>
    </source>
</evidence>
<dbReference type="EMBL" id="CP007035">
    <property type="protein sequence ID" value="AHF15594.1"/>
    <property type="molecule type" value="Genomic_DNA"/>
</dbReference>